<evidence type="ECO:0000313" key="10">
    <source>
        <dbReference type="EMBL" id="PZE22113.1"/>
    </source>
</evidence>
<dbReference type="Pfam" id="PF00005">
    <property type="entry name" value="ABC_tran"/>
    <property type="match status" value="1"/>
</dbReference>
<evidence type="ECO:0000256" key="3">
    <source>
        <dbReference type="ARBA" id="ARBA00022448"/>
    </source>
</evidence>
<dbReference type="AlphaFoldDB" id="A0A2W1NTZ0"/>
<dbReference type="InterPro" id="IPR017871">
    <property type="entry name" value="ABC_transporter-like_CS"/>
</dbReference>
<organism evidence="10 11">
    <name type="scientific">Paenibacillus xerothermodurans</name>
    <dbReference type="NCBI Taxonomy" id="1977292"/>
    <lineage>
        <taxon>Bacteria</taxon>
        <taxon>Bacillati</taxon>
        <taxon>Bacillota</taxon>
        <taxon>Bacilli</taxon>
        <taxon>Bacillales</taxon>
        <taxon>Paenibacillaceae</taxon>
        <taxon>Paenibacillus</taxon>
    </lineage>
</organism>
<keyword evidence="11" id="KW-1185">Reference proteome</keyword>
<evidence type="ECO:0000256" key="4">
    <source>
        <dbReference type="ARBA" id="ARBA00022475"/>
    </source>
</evidence>
<name>A0A2W1NTZ0_PAEXE</name>
<evidence type="ECO:0000256" key="5">
    <source>
        <dbReference type="ARBA" id="ARBA00022741"/>
    </source>
</evidence>
<dbReference type="PROSITE" id="PS00211">
    <property type="entry name" value="ABC_TRANSPORTER_1"/>
    <property type="match status" value="1"/>
</dbReference>
<dbReference type="SUPFAM" id="SSF52540">
    <property type="entry name" value="P-loop containing nucleoside triphosphate hydrolases"/>
    <property type="match status" value="1"/>
</dbReference>
<dbReference type="PANTHER" id="PTHR43553">
    <property type="entry name" value="HEAVY METAL TRANSPORTER"/>
    <property type="match status" value="1"/>
</dbReference>
<keyword evidence="7" id="KW-1278">Translocase</keyword>
<dbReference type="EMBL" id="NHRJ02000002">
    <property type="protein sequence ID" value="PZE22113.1"/>
    <property type="molecule type" value="Genomic_DNA"/>
</dbReference>
<dbReference type="GO" id="GO:0016887">
    <property type="term" value="F:ATP hydrolysis activity"/>
    <property type="evidence" value="ECO:0007669"/>
    <property type="project" value="InterPro"/>
</dbReference>
<dbReference type="InterPro" id="IPR015856">
    <property type="entry name" value="ABC_transpr_CbiO/EcfA_su"/>
</dbReference>
<feature type="domain" description="ABC transporter" evidence="9">
    <location>
        <begin position="48"/>
        <end position="274"/>
    </location>
</feature>
<accession>A0A2W1NTZ0</accession>
<keyword evidence="3" id="KW-0813">Transport</keyword>
<dbReference type="CDD" id="cd03225">
    <property type="entry name" value="ABC_cobalt_CbiO_domain1"/>
    <property type="match status" value="1"/>
</dbReference>
<protein>
    <submittedName>
        <fullName evidence="10">ATP-binding cassette domain-containing protein</fullName>
    </submittedName>
</protein>
<keyword evidence="4" id="KW-1003">Cell membrane</keyword>
<dbReference type="Proteomes" id="UP000214746">
    <property type="component" value="Unassembled WGS sequence"/>
</dbReference>
<dbReference type="GO" id="GO:0042626">
    <property type="term" value="F:ATPase-coupled transmembrane transporter activity"/>
    <property type="evidence" value="ECO:0007669"/>
    <property type="project" value="TreeGrafter"/>
</dbReference>
<keyword evidence="5" id="KW-0547">Nucleotide-binding</keyword>
<dbReference type="PROSITE" id="PS50893">
    <property type="entry name" value="ABC_TRANSPORTER_2"/>
    <property type="match status" value="1"/>
</dbReference>
<evidence type="ECO:0000256" key="6">
    <source>
        <dbReference type="ARBA" id="ARBA00022840"/>
    </source>
</evidence>
<dbReference type="InterPro" id="IPR027417">
    <property type="entry name" value="P-loop_NTPase"/>
</dbReference>
<dbReference type="InterPro" id="IPR003439">
    <property type="entry name" value="ABC_transporter-like_ATP-bd"/>
</dbReference>
<dbReference type="OrthoDB" id="9784332at2"/>
<proteinExistence type="inferred from homology"/>
<dbReference type="InterPro" id="IPR050095">
    <property type="entry name" value="ECF_ABC_transporter_ATP-bd"/>
</dbReference>
<dbReference type="GO" id="GO:0005524">
    <property type="term" value="F:ATP binding"/>
    <property type="evidence" value="ECO:0007669"/>
    <property type="project" value="UniProtKB-KW"/>
</dbReference>
<comment type="subcellular location">
    <subcellularLocation>
        <location evidence="1">Cell membrane</location>
        <topology evidence="1">Peripheral membrane protein</topology>
    </subcellularLocation>
</comment>
<dbReference type="GO" id="GO:0043190">
    <property type="term" value="C:ATP-binding cassette (ABC) transporter complex"/>
    <property type="evidence" value="ECO:0007669"/>
    <property type="project" value="TreeGrafter"/>
</dbReference>
<reference evidence="10" key="1">
    <citation type="submission" date="2018-06" db="EMBL/GenBank/DDBJ databases">
        <title>Paenibacillus xerothermodurans sp. nov. an extremely dry heat resistant spore forming bacterium isolated from the soil of Cape Canaveral, Florida.</title>
        <authorList>
            <person name="Seuylemezian A."/>
            <person name="Kaur N."/>
            <person name="Patil P."/>
            <person name="Patil P."/>
            <person name="Mayilraj S."/>
            <person name="Vaishampayan P."/>
        </authorList>
    </citation>
    <scope>NUCLEOTIDE SEQUENCE [LARGE SCALE GENOMIC DNA]</scope>
    <source>
        <strain evidence="10">ATCC 27380</strain>
    </source>
</reference>
<comment type="caution">
    <text evidence="10">The sequence shown here is derived from an EMBL/GenBank/DDBJ whole genome shotgun (WGS) entry which is preliminary data.</text>
</comment>
<evidence type="ECO:0000313" key="11">
    <source>
        <dbReference type="Proteomes" id="UP000214746"/>
    </source>
</evidence>
<evidence type="ECO:0000256" key="2">
    <source>
        <dbReference type="ARBA" id="ARBA00005417"/>
    </source>
</evidence>
<keyword evidence="8" id="KW-0472">Membrane</keyword>
<evidence type="ECO:0000256" key="7">
    <source>
        <dbReference type="ARBA" id="ARBA00022967"/>
    </source>
</evidence>
<evidence type="ECO:0000256" key="8">
    <source>
        <dbReference type="ARBA" id="ARBA00023136"/>
    </source>
</evidence>
<evidence type="ECO:0000256" key="1">
    <source>
        <dbReference type="ARBA" id="ARBA00004202"/>
    </source>
</evidence>
<sequence length="352" mass="38620">MKIDFHCKFSFYLLTYYCQPRLTIAILAQTIGIEKSMIAVNFHPQTLIELEHVSFAYPSGGGDTDVVTDINLSIQRGEWVTIVGSNGSGKSTLAKLIAKLFTATRGAVSYHMQERPPIQLIFQNPDAQIIGETVYEDLCFGMENYGISREIMRERALEALSKVGLAAHADAPVSQLSGGQKQLLCIAACLVLQPAVVLFDEATSMLDPLARTKIAAVAQQLHREGKTVIWITQWLDELAYADRVVALHNGGIVFDGSTKEFFYGSISDSDWAERTDRSYAGGLDIAAAETSSPNDSTEFHHLPRDGWSSCCERLGFVPPYSVQTARALLQQGFQLDPLPVSTTQLGQAVRAL</sequence>
<dbReference type="InterPro" id="IPR003593">
    <property type="entry name" value="AAA+_ATPase"/>
</dbReference>
<comment type="similarity">
    <text evidence="2">Belongs to the ABC transporter superfamily.</text>
</comment>
<dbReference type="PANTHER" id="PTHR43553:SF24">
    <property type="entry name" value="ENERGY-COUPLING FACTOR TRANSPORTER ATP-BINDING PROTEIN ECFA1"/>
    <property type="match status" value="1"/>
</dbReference>
<evidence type="ECO:0000259" key="9">
    <source>
        <dbReference type="PROSITE" id="PS50893"/>
    </source>
</evidence>
<dbReference type="SMART" id="SM00382">
    <property type="entry name" value="AAA"/>
    <property type="match status" value="1"/>
</dbReference>
<keyword evidence="6 10" id="KW-0067">ATP-binding</keyword>
<dbReference type="Gene3D" id="3.40.50.300">
    <property type="entry name" value="P-loop containing nucleotide triphosphate hydrolases"/>
    <property type="match status" value="1"/>
</dbReference>
<gene>
    <name evidence="10" type="ORF">CBW46_006920</name>
</gene>